<proteinExistence type="predicted"/>
<reference evidence="3" key="1">
    <citation type="journal article" date="2019" name="Int. J. Syst. Evol. Microbiol.">
        <title>The Global Catalogue of Microorganisms (GCM) 10K type strain sequencing project: providing services to taxonomists for standard genome sequencing and annotation.</title>
        <authorList>
            <consortium name="The Broad Institute Genomics Platform"/>
            <consortium name="The Broad Institute Genome Sequencing Center for Infectious Disease"/>
            <person name="Wu L."/>
            <person name="Ma J."/>
        </authorList>
    </citation>
    <scope>NUCLEOTIDE SEQUENCE [LARGE SCALE GENOMIC DNA]</scope>
    <source>
        <strain evidence="3">KCTC 52344</strain>
    </source>
</reference>
<evidence type="ECO:0000313" key="3">
    <source>
        <dbReference type="Proteomes" id="UP001597510"/>
    </source>
</evidence>
<sequence length="171" mass="19062">MEKPSTARIALKWGIITSVVIIIYSVISYMTGLFKNTASSYLSFLFLLGGIIFAVKEYKTLSNNFLSFGEGLGVGTLMSAVTGLISSLFSIVYMLMIDTTIMQQLGAMQEEQLEKRGMTPEEIDQTMEMMSKFSSPGMLFVFAVLGYIFFGFIWSLIVAAVQKNEKPEMNF</sequence>
<keyword evidence="1" id="KW-0812">Transmembrane</keyword>
<dbReference type="EMBL" id="JBHULC010000009">
    <property type="protein sequence ID" value="MFD2521347.1"/>
    <property type="molecule type" value="Genomic_DNA"/>
</dbReference>
<dbReference type="Pfam" id="PF13858">
    <property type="entry name" value="DUF4199"/>
    <property type="match status" value="1"/>
</dbReference>
<feature type="transmembrane region" description="Helical" evidence="1">
    <location>
        <begin position="137"/>
        <end position="161"/>
    </location>
</feature>
<organism evidence="2 3">
    <name type="scientific">Emticicia soli</name>
    <dbReference type="NCBI Taxonomy" id="2027878"/>
    <lineage>
        <taxon>Bacteria</taxon>
        <taxon>Pseudomonadati</taxon>
        <taxon>Bacteroidota</taxon>
        <taxon>Cytophagia</taxon>
        <taxon>Cytophagales</taxon>
        <taxon>Leadbetterellaceae</taxon>
        <taxon>Emticicia</taxon>
    </lineage>
</organism>
<dbReference type="Proteomes" id="UP001597510">
    <property type="component" value="Unassembled WGS sequence"/>
</dbReference>
<evidence type="ECO:0000256" key="1">
    <source>
        <dbReference type="SAM" id="Phobius"/>
    </source>
</evidence>
<comment type="caution">
    <text evidence="2">The sequence shown here is derived from an EMBL/GenBank/DDBJ whole genome shotgun (WGS) entry which is preliminary data.</text>
</comment>
<name>A0ABW5J5Q7_9BACT</name>
<feature type="transmembrane region" description="Helical" evidence="1">
    <location>
        <begin position="38"/>
        <end position="55"/>
    </location>
</feature>
<feature type="transmembrane region" description="Helical" evidence="1">
    <location>
        <begin position="76"/>
        <end position="96"/>
    </location>
</feature>
<evidence type="ECO:0000313" key="2">
    <source>
        <dbReference type="EMBL" id="MFD2521347.1"/>
    </source>
</evidence>
<protein>
    <submittedName>
        <fullName evidence="2">DUF4199 domain-containing protein</fullName>
    </submittedName>
</protein>
<keyword evidence="3" id="KW-1185">Reference proteome</keyword>
<keyword evidence="1" id="KW-1133">Transmembrane helix</keyword>
<keyword evidence="1" id="KW-0472">Membrane</keyword>
<dbReference type="RefSeq" id="WP_340237029.1">
    <property type="nucleotide sequence ID" value="NZ_JBBEWC010000007.1"/>
</dbReference>
<feature type="transmembrane region" description="Helical" evidence="1">
    <location>
        <begin position="12"/>
        <end position="32"/>
    </location>
</feature>
<dbReference type="InterPro" id="IPR025250">
    <property type="entry name" value="DUF4199"/>
</dbReference>
<gene>
    <name evidence="2" type="ORF">ACFSR2_10650</name>
</gene>
<accession>A0ABW5J5Q7</accession>